<evidence type="ECO:0000313" key="1">
    <source>
        <dbReference type="EMBL" id="MEQ2244676.1"/>
    </source>
</evidence>
<comment type="caution">
    <text evidence="1">The sequence shown here is derived from an EMBL/GenBank/DDBJ whole genome shotgun (WGS) entry which is preliminary data.</text>
</comment>
<dbReference type="Proteomes" id="UP001482620">
    <property type="component" value="Unassembled WGS sequence"/>
</dbReference>
<dbReference type="EMBL" id="JAHRIQ010071498">
    <property type="protein sequence ID" value="MEQ2244676.1"/>
    <property type="molecule type" value="Genomic_DNA"/>
</dbReference>
<sequence>MFRAASNIFSELYPSSHQLLPASLSLMHDAATTLSHPTKTPFFKSLLCPQHGLWQIHFVLLLLHMELIQLDLPSLPFILLVIPFPVLVGSQLCHADNRLNRLKHMRLFNYLILL</sequence>
<keyword evidence="2" id="KW-1185">Reference proteome</keyword>
<evidence type="ECO:0000313" key="2">
    <source>
        <dbReference type="Proteomes" id="UP001482620"/>
    </source>
</evidence>
<protein>
    <submittedName>
        <fullName evidence="1">Uncharacterized protein</fullName>
    </submittedName>
</protein>
<organism evidence="1 2">
    <name type="scientific">Ilyodon furcidens</name>
    <name type="common">goldbreast splitfin</name>
    <dbReference type="NCBI Taxonomy" id="33524"/>
    <lineage>
        <taxon>Eukaryota</taxon>
        <taxon>Metazoa</taxon>
        <taxon>Chordata</taxon>
        <taxon>Craniata</taxon>
        <taxon>Vertebrata</taxon>
        <taxon>Euteleostomi</taxon>
        <taxon>Actinopterygii</taxon>
        <taxon>Neopterygii</taxon>
        <taxon>Teleostei</taxon>
        <taxon>Neoteleostei</taxon>
        <taxon>Acanthomorphata</taxon>
        <taxon>Ovalentaria</taxon>
        <taxon>Atherinomorphae</taxon>
        <taxon>Cyprinodontiformes</taxon>
        <taxon>Goodeidae</taxon>
        <taxon>Ilyodon</taxon>
    </lineage>
</organism>
<gene>
    <name evidence="1" type="ORF">ILYODFUR_019689</name>
</gene>
<proteinExistence type="predicted"/>
<name>A0ABV0UIV2_9TELE</name>
<accession>A0ABV0UIV2</accession>
<reference evidence="1 2" key="1">
    <citation type="submission" date="2021-06" db="EMBL/GenBank/DDBJ databases">
        <authorList>
            <person name="Palmer J.M."/>
        </authorList>
    </citation>
    <scope>NUCLEOTIDE SEQUENCE [LARGE SCALE GENOMIC DNA]</scope>
    <source>
        <strain evidence="2">if_2019</strain>
        <tissue evidence="1">Muscle</tissue>
    </source>
</reference>